<dbReference type="GO" id="GO:0003723">
    <property type="term" value="F:RNA binding"/>
    <property type="evidence" value="ECO:0007669"/>
    <property type="project" value="UniProtKB-KW"/>
</dbReference>
<dbReference type="GO" id="GO:0120159">
    <property type="term" value="F:rRNA pseudouridine synthase activity"/>
    <property type="evidence" value="ECO:0007669"/>
    <property type="project" value="UniProtKB-ARBA"/>
</dbReference>
<evidence type="ECO:0000313" key="7">
    <source>
        <dbReference type="EMBL" id="MBC5732301.1"/>
    </source>
</evidence>
<protein>
    <recommendedName>
        <fullName evidence="5">Pseudouridine synthase</fullName>
        <ecNumber evidence="5">5.4.99.-</ecNumber>
    </recommendedName>
</protein>
<dbReference type="InterPro" id="IPR036986">
    <property type="entry name" value="S4_RNA-bd_sf"/>
</dbReference>
<dbReference type="PROSITE" id="PS01149">
    <property type="entry name" value="PSI_RSU"/>
    <property type="match status" value="1"/>
</dbReference>
<dbReference type="PANTHER" id="PTHR47683">
    <property type="entry name" value="PSEUDOURIDINE SYNTHASE FAMILY PROTEIN-RELATED"/>
    <property type="match status" value="1"/>
</dbReference>
<evidence type="ECO:0000256" key="4">
    <source>
        <dbReference type="PROSITE-ProRule" id="PRU00182"/>
    </source>
</evidence>
<comment type="similarity">
    <text evidence="1 5">Belongs to the pseudouridine synthase RsuA family.</text>
</comment>
<dbReference type="Gene3D" id="3.10.290.10">
    <property type="entry name" value="RNA-binding S4 domain"/>
    <property type="match status" value="1"/>
</dbReference>
<evidence type="ECO:0000313" key="8">
    <source>
        <dbReference type="Proteomes" id="UP000661435"/>
    </source>
</evidence>
<evidence type="ECO:0000259" key="6">
    <source>
        <dbReference type="SMART" id="SM00363"/>
    </source>
</evidence>
<name>A0A8J6J471_9FIRM</name>
<feature type="domain" description="RNA-binding S4" evidence="6">
    <location>
        <begin position="2"/>
        <end position="63"/>
    </location>
</feature>
<dbReference type="InterPro" id="IPR020094">
    <property type="entry name" value="TruA/RsuA/RluB/E/F_N"/>
</dbReference>
<evidence type="ECO:0000256" key="3">
    <source>
        <dbReference type="ARBA" id="ARBA00023235"/>
    </source>
</evidence>
<dbReference type="PANTHER" id="PTHR47683:SF4">
    <property type="entry name" value="PSEUDOURIDINE SYNTHASE"/>
    <property type="match status" value="1"/>
</dbReference>
<organism evidence="7 8">
    <name type="scientific">Lawsonibacter hominis</name>
    <dbReference type="NCBI Taxonomy" id="2763053"/>
    <lineage>
        <taxon>Bacteria</taxon>
        <taxon>Bacillati</taxon>
        <taxon>Bacillota</taxon>
        <taxon>Clostridia</taxon>
        <taxon>Eubacteriales</taxon>
        <taxon>Oscillospiraceae</taxon>
        <taxon>Lawsonibacter</taxon>
    </lineage>
</organism>
<dbReference type="InterPro" id="IPR006145">
    <property type="entry name" value="PsdUridine_synth_RsuA/RluA"/>
</dbReference>
<dbReference type="Gene3D" id="3.30.70.580">
    <property type="entry name" value="Pseudouridine synthase I, catalytic domain, N-terminal subdomain"/>
    <property type="match status" value="1"/>
</dbReference>
<accession>A0A8J6J471</accession>
<evidence type="ECO:0000256" key="2">
    <source>
        <dbReference type="ARBA" id="ARBA00022884"/>
    </source>
</evidence>
<dbReference type="SUPFAM" id="SSF55120">
    <property type="entry name" value="Pseudouridine synthase"/>
    <property type="match status" value="1"/>
</dbReference>
<keyword evidence="8" id="KW-1185">Reference proteome</keyword>
<evidence type="ECO:0000256" key="5">
    <source>
        <dbReference type="RuleBase" id="RU003887"/>
    </source>
</evidence>
<keyword evidence="3 5" id="KW-0413">Isomerase</keyword>
<dbReference type="CDD" id="cd02553">
    <property type="entry name" value="PseudoU_synth_RsuA"/>
    <property type="match status" value="1"/>
</dbReference>
<dbReference type="EC" id="5.4.99.-" evidence="5"/>
<dbReference type="NCBIfam" id="TIGR00093">
    <property type="entry name" value="pseudouridine synthase"/>
    <property type="match status" value="1"/>
</dbReference>
<dbReference type="InterPro" id="IPR000748">
    <property type="entry name" value="PsdUridine_synth_RsuA/RluB/E/F"/>
</dbReference>
<dbReference type="Pfam" id="PF01479">
    <property type="entry name" value="S4"/>
    <property type="match status" value="1"/>
</dbReference>
<dbReference type="SUPFAM" id="SSF55174">
    <property type="entry name" value="Alpha-L RNA-binding motif"/>
    <property type="match status" value="1"/>
</dbReference>
<dbReference type="InterPro" id="IPR020103">
    <property type="entry name" value="PsdUridine_synth_cat_dom_sf"/>
</dbReference>
<gene>
    <name evidence="7" type="ORF">H8S57_00980</name>
</gene>
<dbReference type="InterPro" id="IPR002942">
    <property type="entry name" value="S4_RNA-bd"/>
</dbReference>
<dbReference type="SMART" id="SM00363">
    <property type="entry name" value="S4"/>
    <property type="match status" value="1"/>
</dbReference>
<dbReference type="RefSeq" id="WP_186906201.1">
    <property type="nucleotide sequence ID" value="NZ_JACOPP010000001.1"/>
</dbReference>
<evidence type="ECO:0000256" key="1">
    <source>
        <dbReference type="ARBA" id="ARBA00008348"/>
    </source>
</evidence>
<dbReference type="Proteomes" id="UP000661435">
    <property type="component" value="Unassembled WGS sequence"/>
</dbReference>
<dbReference type="InterPro" id="IPR018496">
    <property type="entry name" value="PsdUridine_synth_RsuA/RluB_CS"/>
</dbReference>
<dbReference type="Gene3D" id="3.30.70.1560">
    <property type="entry name" value="Alpha-L RNA-binding motif"/>
    <property type="match status" value="1"/>
</dbReference>
<dbReference type="Pfam" id="PF00849">
    <property type="entry name" value="PseudoU_synth_2"/>
    <property type="match status" value="1"/>
</dbReference>
<dbReference type="InterPro" id="IPR050343">
    <property type="entry name" value="RsuA_PseudoU_synthase"/>
</dbReference>
<dbReference type="GO" id="GO:0000455">
    <property type="term" value="P:enzyme-directed rRNA pseudouridine synthesis"/>
    <property type="evidence" value="ECO:0007669"/>
    <property type="project" value="UniProtKB-ARBA"/>
</dbReference>
<sequence>MERLDKLLANTGRWSRREARELVRQGRVTVDGAAAAAPEEKYEAGACFAVDGEIISGEKRAYVMLHKPAGLLSATEDPRRPTVMELLPEHLRRMGLFPVGRLDKDTEGLLLLTNDGPLAHRLLSPRRHVDKTYFVRADRPFDGADEAAFAAGMVLRDGLHCLPARLERLDCPEEALVTIQEGKYHQIKRMVASQYKQVVYLKRLSMGALKLDPALEKGAWRYLTPAECAALRDAGD</sequence>
<dbReference type="CDD" id="cd00165">
    <property type="entry name" value="S4"/>
    <property type="match status" value="1"/>
</dbReference>
<reference evidence="7" key="1">
    <citation type="submission" date="2020-08" db="EMBL/GenBank/DDBJ databases">
        <title>Genome public.</title>
        <authorList>
            <person name="Liu C."/>
            <person name="Sun Q."/>
        </authorList>
    </citation>
    <scope>NUCLEOTIDE SEQUENCE</scope>
    <source>
        <strain evidence="7">NSJ-51</strain>
    </source>
</reference>
<dbReference type="PROSITE" id="PS50889">
    <property type="entry name" value="S4"/>
    <property type="match status" value="1"/>
</dbReference>
<proteinExistence type="inferred from homology"/>
<dbReference type="InterPro" id="IPR042092">
    <property type="entry name" value="PsdUridine_s_RsuA/RluB/E/F_cat"/>
</dbReference>
<keyword evidence="2 4" id="KW-0694">RNA-binding</keyword>
<comment type="caution">
    <text evidence="7">The sequence shown here is derived from an EMBL/GenBank/DDBJ whole genome shotgun (WGS) entry which is preliminary data.</text>
</comment>
<dbReference type="EMBL" id="JACOPP010000001">
    <property type="protein sequence ID" value="MBC5732301.1"/>
    <property type="molecule type" value="Genomic_DNA"/>
</dbReference>
<dbReference type="AlphaFoldDB" id="A0A8J6J471"/>